<dbReference type="RefSeq" id="WP_273600683.1">
    <property type="nucleotide sequence ID" value="NZ_JAQQXT010000007.1"/>
</dbReference>
<dbReference type="Gene3D" id="3.40.50.300">
    <property type="entry name" value="P-loop containing nucleotide triphosphate hydrolases"/>
    <property type="match status" value="1"/>
</dbReference>
<dbReference type="InterPro" id="IPR011990">
    <property type="entry name" value="TPR-like_helical_dom_sf"/>
</dbReference>
<dbReference type="SUPFAM" id="SSF52540">
    <property type="entry name" value="P-loop containing nucleoside triphosphate hydrolases"/>
    <property type="match status" value="1"/>
</dbReference>
<dbReference type="InterPro" id="IPR003018">
    <property type="entry name" value="GAF"/>
</dbReference>
<feature type="coiled-coil region" evidence="2">
    <location>
        <begin position="1515"/>
        <end position="1549"/>
    </location>
</feature>
<dbReference type="Gene3D" id="3.30.70.270">
    <property type="match status" value="1"/>
</dbReference>
<dbReference type="Pfam" id="PF00069">
    <property type="entry name" value="Pkinase"/>
    <property type="match status" value="1"/>
</dbReference>
<evidence type="ECO:0000313" key="5">
    <source>
        <dbReference type="EMBL" id="MDC8772492.1"/>
    </source>
</evidence>
<dbReference type="SUPFAM" id="SSF55781">
    <property type="entry name" value="GAF domain-like"/>
    <property type="match status" value="1"/>
</dbReference>
<dbReference type="InterPro" id="IPR000160">
    <property type="entry name" value="GGDEF_dom"/>
</dbReference>
<dbReference type="Pfam" id="PF01590">
    <property type="entry name" value="GAF"/>
    <property type="match status" value="1"/>
</dbReference>
<dbReference type="InterPro" id="IPR053159">
    <property type="entry name" value="Hybrid_Histidine_Kinase"/>
</dbReference>
<reference evidence="5 6" key="1">
    <citation type="submission" date="2022-10" db="EMBL/GenBank/DDBJ databases">
        <title>Paucibacter sp. hw1 Genome sequencing.</title>
        <authorList>
            <person name="Park S."/>
        </authorList>
    </citation>
    <scope>NUCLEOTIDE SEQUENCE [LARGE SCALE GENOMIC DNA]</scope>
    <source>
        <strain evidence="6">hw1</strain>
    </source>
</reference>
<dbReference type="InterPro" id="IPR000719">
    <property type="entry name" value="Prot_kinase_dom"/>
</dbReference>
<dbReference type="SUPFAM" id="SSF55073">
    <property type="entry name" value="Nucleotide cyclase"/>
    <property type="match status" value="1"/>
</dbReference>
<comment type="subcellular location">
    <subcellularLocation>
        <location evidence="1">Membrane</location>
        <topology evidence="1">Single-pass membrane protein</topology>
    </subcellularLocation>
</comment>
<dbReference type="InterPro" id="IPR011009">
    <property type="entry name" value="Kinase-like_dom_sf"/>
</dbReference>
<accession>A0ABT5KEZ4</accession>
<feature type="domain" description="GGDEF" evidence="4">
    <location>
        <begin position="1577"/>
        <end position="1711"/>
    </location>
</feature>
<dbReference type="InterPro" id="IPR029016">
    <property type="entry name" value="GAF-like_dom_sf"/>
</dbReference>
<dbReference type="GO" id="GO:0052621">
    <property type="term" value="F:diguanylate cyclase activity"/>
    <property type="evidence" value="ECO:0007669"/>
    <property type="project" value="UniProtKB-EC"/>
</dbReference>
<gene>
    <name evidence="5" type="ORF">PRZ03_12995</name>
</gene>
<dbReference type="Gene3D" id="3.30.450.40">
    <property type="match status" value="1"/>
</dbReference>
<sequence length="1711" mass="188529">MIKLEGYLLAEPLFENTPISILKGVRQADGAPVIVKILAIEFPSPLQLARIRHEYELVSSLNHPGIIKAHGLEKFQHSLAIVMEDFGGQPLRALAATAAFSLQDKLLIGRRIGAILGEVHRQGIVHKDVNPNNILINPQTGEIKLIDFGNAARMAHDNGQTNSPEHLEGTLAYIAPEQTGRMNRPVDYRSDYYSLGITLYELLLGRRPFEAQDGMELVHQHIAVMPPQLHLQDATIPVALARVIDKLMAKNAEQRYQSSAGLCGDLDECIAALAAGSLLEGFEPGRHELPERFSLPARLYGRDAQVQSLLDAYARACTGSPGFVLVRGYSGIGKSSLINEIHKPIAHSSGYFVSGKFDQFRRNIPYAALIQAFQSLLHQILTESDARIAHWRKRLLAAMDGNARVVMDVIPELEHILGPQAEVPPLAPHEAQNRFNFYLLSFVRAFAQAEHPLALFLDDLQWADQASLNLLELLGADEGCRHLLIIGAYRQMDLDSAHPLHLALARIRSAGLALQEIALEQLPPEVVQELVADTMCCTFERAQPLAALVSRKTGGNPFFINQLLKNLHDSGLLSFDPAARCWSWDIAQIDRVGITDNVVELMSGMIRKLPAATQRLLQMAACIGNQFTLQELAVVSEATPAALAEAFRAAQQAELVIPIGDEYKLLDSGVSASSDNSGITGIGAQTMPDCLVRFRFLHDRVQQAAYDLLSEAEKMQAHHRAGTLLLQSTPQDQVDDRLFDIVNHLNQGLPLVSDAALRLQLAELNLRAAGKAKQAIAYQPALQYLAVAQSLHTGLPQRSPQLRWRILFERAECEHLSGQNEAALHAYRQALEDAPDEAALSSVYEALIHFHTNTGNFQLAYQTGREALKRFGVSLPAGFAPPLFALDLAELKWRMRGKQVAELIDLPLCRDEKMCSAMRLIGALLKAAYQIRPELCVANAVKAVNLSLKHGTMEDNAVAYLVFGGIFLGGVLGRHQAGYEFGQLALAMNARFDQAKQRSEINFVAGYFTHFWLKPARDTEAYYRTAFDSGLQTGDFFHLSCAACTLLESQYIRGVALPELHKLGRDYLALMERIGSHEPADAIRSVLRAVQNLEGMTEGPASFGDHHFSEAELVGRLEKFSSKHFAHFYFVNKMQTLYLWRRPAEALEMARQSARYLKHSLAMLHTVEHHFYHALILCAAFEAKPNAAHLRRARKILAKFEQWARLNPANFEHKALLIRAEIQRLSKPGYEVADLYARAIRSADEHGYLQNKALGNELAGRFFASTSLVMSARGHLQEAYYGYQLWGASGIADRLLNDFPQFLGRRSTHGLSELPLPSDEDLPYSGALQSKGQLRSNASLSSAGSRRKASLDIETIIKATQAISGEIRLSTLLQKLMLIMLENAGAEKGCFIRVERGELTVEATGSVSAGVSILGGTPLNGADLPVSLVQYVARLGVSVVLHDAQADARFWDDAYVVQARPQSLLCVPVIHQGELIGVICLENSQTSGAFTAGRVELLGILAAQAGISIENSLLYANLEQRVQERTQELSLATEKLKAANEALEKLTLIDTLTQVSNKRHFQQVFEEEWKRALRNASTLTLMVIDIDCFKPYNDSYGHLEGDRCLKAVASALASVVNRASDLLARFGGEEFVILLADASPEEAQLIAARLLDAVRQLQIPHKSSVASDVVTISLGLAQAVPQQADGASQLFEAADQALYRAKTTGRDRYCL</sequence>
<dbReference type="Gene3D" id="1.10.510.10">
    <property type="entry name" value="Transferase(Phosphotransferase) domain 1"/>
    <property type="match status" value="1"/>
</dbReference>
<dbReference type="Gene3D" id="1.25.40.10">
    <property type="entry name" value="Tetratricopeptide repeat domain"/>
    <property type="match status" value="1"/>
</dbReference>
<dbReference type="Pfam" id="PF13191">
    <property type="entry name" value="AAA_16"/>
    <property type="match status" value="1"/>
</dbReference>
<dbReference type="PANTHER" id="PTHR43642">
    <property type="entry name" value="HYBRID SIGNAL TRANSDUCTION HISTIDINE KINASE G"/>
    <property type="match status" value="1"/>
</dbReference>
<dbReference type="InterPro" id="IPR027417">
    <property type="entry name" value="P-loop_NTPase"/>
</dbReference>
<organism evidence="5 6">
    <name type="scientific">Roseateles albus</name>
    <dbReference type="NCBI Taxonomy" id="2987525"/>
    <lineage>
        <taxon>Bacteria</taxon>
        <taxon>Pseudomonadati</taxon>
        <taxon>Pseudomonadota</taxon>
        <taxon>Betaproteobacteria</taxon>
        <taxon>Burkholderiales</taxon>
        <taxon>Sphaerotilaceae</taxon>
        <taxon>Roseateles</taxon>
    </lineage>
</organism>
<evidence type="ECO:0000259" key="4">
    <source>
        <dbReference type="PROSITE" id="PS50887"/>
    </source>
</evidence>
<dbReference type="SUPFAM" id="SSF56112">
    <property type="entry name" value="Protein kinase-like (PK-like)"/>
    <property type="match status" value="1"/>
</dbReference>
<dbReference type="NCBIfam" id="TIGR00254">
    <property type="entry name" value="GGDEF"/>
    <property type="match status" value="1"/>
</dbReference>
<keyword evidence="5" id="KW-0808">Transferase</keyword>
<dbReference type="PROSITE" id="PS50011">
    <property type="entry name" value="PROTEIN_KINASE_DOM"/>
    <property type="match status" value="1"/>
</dbReference>
<dbReference type="Pfam" id="PF00990">
    <property type="entry name" value="GGDEF"/>
    <property type="match status" value="1"/>
</dbReference>
<dbReference type="SUPFAM" id="SSF48452">
    <property type="entry name" value="TPR-like"/>
    <property type="match status" value="1"/>
</dbReference>
<dbReference type="EMBL" id="JAQQXT010000007">
    <property type="protein sequence ID" value="MDC8772492.1"/>
    <property type="molecule type" value="Genomic_DNA"/>
</dbReference>
<dbReference type="InterPro" id="IPR029787">
    <property type="entry name" value="Nucleotide_cyclase"/>
</dbReference>
<keyword evidence="5" id="KW-0548">Nucleotidyltransferase</keyword>
<keyword evidence="6" id="KW-1185">Reference proteome</keyword>
<dbReference type="EC" id="2.7.7.65" evidence="5"/>
<dbReference type="SMART" id="SM00267">
    <property type="entry name" value="GGDEF"/>
    <property type="match status" value="1"/>
</dbReference>
<evidence type="ECO:0000256" key="1">
    <source>
        <dbReference type="ARBA" id="ARBA00004167"/>
    </source>
</evidence>
<feature type="domain" description="Protein kinase" evidence="3">
    <location>
        <begin position="7"/>
        <end position="270"/>
    </location>
</feature>
<proteinExistence type="predicted"/>
<dbReference type="InterPro" id="IPR043128">
    <property type="entry name" value="Rev_trsase/Diguanyl_cyclase"/>
</dbReference>
<protein>
    <submittedName>
        <fullName evidence="5">Diguanylate cyclase</fullName>
        <ecNumber evidence="5">2.7.7.65</ecNumber>
    </submittedName>
</protein>
<evidence type="ECO:0000256" key="2">
    <source>
        <dbReference type="SAM" id="Coils"/>
    </source>
</evidence>
<dbReference type="SMART" id="SM00065">
    <property type="entry name" value="GAF"/>
    <property type="match status" value="1"/>
</dbReference>
<dbReference type="PROSITE" id="PS50887">
    <property type="entry name" value="GGDEF"/>
    <property type="match status" value="1"/>
</dbReference>
<name>A0ABT5KEZ4_9BURK</name>
<keyword evidence="2" id="KW-0175">Coiled coil</keyword>
<dbReference type="CDD" id="cd14014">
    <property type="entry name" value="STKc_PknB_like"/>
    <property type="match status" value="1"/>
</dbReference>
<dbReference type="InterPro" id="IPR041664">
    <property type="entry name" value="AAA_16"/>
</dbReference>
<comment type="caution">
    <text evidence="5">The sequence shown here is derived from an EMBL/GenBank/DDBJ whole genome shotgun (WGS) entry which is preliminary data.</text>
</comment>
<evidence type="ECO:0000313" key="6">
    <source>
        <dbReference type="Proteomes" id="UP001221189"/>
    </source>
</evidence>
<dbReference type="CDD" id="cd01949">
    <property type="entry name" value="GGDEF"/>
    <property type="match status" value="1"/>
</dbReference>
<evidence type="ECO:0000259" key="3">
    <source>
        <dbReference type="PROSITE" id="PS50011"/>
    </source>
</evidence>
<dbReference type="Proteomes" id="UP001221189">
    <property type="component" value="Unassembled WGS sequence"/>
</dbReference>
<dbReference type="PANTHER" id="PTHR43642:SF1">
    <property type="entry name" value="HYBRID SIGNAL TRANSDUCTION HISTIDINE KINASE G"/>
    <property type="match status" value="1"/>
</dbReference>